<dbReference type="HAMAP" id="MF_00997">
    <property type="entry name" value="Protease_BepA"/>
    <property type="match status" value="1"/>
</dbReference>
<feature type="domain" description="Peptidase M48" evidence="9">
    <location>
        <begin position="62"/>
        <end position="250"/>
    </location>
</feature>
<feature type="binding site" evidence="8">
    <location>
        <position position="131"/>
    </location>
    <ligand>
        <name>Zn(2+)</name>
        <dbReference type="ChEBI" id="CHEBI:29105"/>
        <note>catalytic</note>
    </ligand>
</feature>
<dbReference type="GO" id="GO:0051603">
    <property type="term" value="P:proteolysis involved in protein catabolic process"/>
    <property type="evidence" value="ECO:0007669"/>
    <property type="project" value="TreeGrafter"/>
</dbReference>
<dbReference type="SUPFAM" id="SSF48452">
    <property type="entry name" value="TPR-like"/>
    <property type="match status" value="1"/>
</dbReference>
<evidence type="ECO:0000256" key="5">
    <source>
        <dbReference type="ARBA" id="ARBA00022801"/>
    </source>
</evidence>
<proteinExistence type="inferred from homology"/>
<dbReference type="InterPro" id="IPR001915">
    <property type="entry name" value="Peptidase_M48"/>
</dbReference>
<evidence type="ECO:0000259" key="9">
    <source>
        <dbReference type="Pfam" id="PF01435"/>
    </source>
</evidence>
<comment type="subcellular location">
    <subcellularLocation>
        <location evidence="8">Periplasm</location>
    </subcellularLocation>
</comment>
<evidence type="ECO:0000256" key="4">
    <source>
        <dbReference type="ARBA" id="ARBA00022764"/>
    </source>
</evidence>
<evidence type="ECO:0000313" key="11">
    <source>
        <dbReference type="Proteomes" id="UP001164632"/>
    </source>
</evidence>
<dbReference type="GO" id="GO:0004222">
    <property type="term" value="F:metalloendopeptidase activity"/>
    <property type="evidence" value="ECO:0007669"/>
    <property type="project" value="InterPro"/>
</dbReference>
<dbReference type="PANTHER" id="PTHR22726:SF1">
    <property type="entry name" value="METALLOENDOPEPTIDASE OMA1, MITOCHONDRIAL"/>
    <property type="match status" value="1"/>
</dbReference>
<dbReference type="GO" id="GO:0042597">
    <property type="term" value="C:periplasmic space"/>
    <property type="evidence" value="ECO:0007669"/>
    <property type="project" value="UniProtKB-SubCell"/>
</dbReference>
<dbReference type="AlphaFoldDB" id="A0AA47DZ58"/>
<feature type="chain" id="PRO_5041499752" description="Putative beta-barrel assembly-enhancing protease" evidence="8">
    <location>
        <begin position="22"/>
        <end position="476"/>
    </location>
</feature>
<evidence type="ECO:0000256" key="8">
    <source>
        <dbReference type="HAMAP-Rule" id="MF_00997"/>
    </source>
</evidence>
<protein>
    <recommendedName>
        <fullName evidence="8">Putative beta-barrel assembly-enhancing protease</fullName>
        <ecNumber evidence="8">3.4.-.-</ecNumber>
    </recommendedName>
</protein>
<keyword evidence="7 8" id="KW-0482">Metalloprotease</keyword>
<gene>
    <name evidence="10" type="ORF">OSV15_16315</name>
</gene>
<sequence precursor="true">MKLLRPAFLTLACLFAQPSLSNELPSLGDASSGIVSPEQEHLLGRAWLSLLRGQVKQLSDPQLKDYVESSVYRLAETSQLQDRRLEFVLLDSPQLNAFAAPGGIIGVNGGLFIHAQTEAEYASVMAHELAHLSQRHFARGLEAQQRMQLPMMAAMLAGVVAAAAGAGDAGIAAIVSTQAAAIQAQRRFSRQNEQEADRIGIVNLERAGYDPRAMPSMFGRLMRQYRYDQKPPEFLLTHPVSESRIADTTNRAEQYAQGGTQDSLRYQLMRARTQLKFESTPGVGAKRFRAMLDENPKMDAARYGLALAQMKAGQLADAANSLAPLLAKAPDDLTYNLAQVELDITANRLQHAQTRLQRLLQLYPGNYPVRQMHIDLLMERGETQQAERELDKLAEQRHRDPDIWYQVAEVRGLSGNIVGLHQARAEYFALVGDYDQAIEQLDLAKRRASNFQIGARIDARQKQLIEEKRMVEDMLR</sequence>
<dbReference type="Gene3D" id="1.25.40.10">
    <property type="entry name" value="Tetratricopeptide repeat domain"/>
    <property type="match status" value="1"/>
</dbReference>
<feature type="binding site" evidence="8">
    <location>
        <position position="193"/>
    </location>
    <ligand>
        <name>Zn(2+)</name>
        <dbReference type="ChEBI" id="CHEBI:29105"/>
        <note>catalytic</note>
    </ligand>
</feature>
<keyword evidence="5 8" id="KW-0378">Hydrolase</keyword>
<comment type="cofactor">
    <cofactor evidence="8">
        <name>Zn(2+)</name>
        <dbReference type="ChEBI" id="CHEBI:29105"/>
    </cofactor>
    <text evidence="8">Binds 1 zinc ion per subunit.</text>
</comment>
<evidence type="ECO:0000256" key="1">
    <source>
        <dbReference type="ARBA" id="ARBA00022670"/>
    </source>
</evidence>
<dbReference type="GO" id="GO:0008270">
    <property type="term" value="F:zinc ion binding"/>
    <property type="evidence" value="ECO:0007669"/>
    <property type="project" value="UniProtKB-UniRule"/>
</dbReference>
<feature type="binding site" evidence="8">
    <location>
        <position position="127"/>
    </location>
    <ligand>
        <name>Zn(2+)</name>
        <dbReference type="ChEBI" id="CHEBI:29105"/>
        <note>catalytic</note>
    </ligand>
</feature>
<comment type="similarity">
    <text evidence="8">Belongs to the peptidase M48 family. BepA subfamily.</text>
</comment>
<dbReference type="RefSeq" id="WP_267930840.1">
    <property type="nucleotide sequence ID" value="NZ_CP113257.1"/>
</dbReference>
<dbReference type="InterPro" id="IPR030873">
    <property type="entry name" value="Protease_BepA"/>
</dbReference>
<keyword evidence="1 8" id="KW-0645">Protease</keyword>
<dbReference type="Pfam" id="PF14559">
    <property type="entry name" value="TPR_19"/>
    <property type="match status" value="2"/>
</dbReference>
<feature type="active site" description="Proton donor" evidence="8">
    <location>
        <position position="197"/>
    </location>
</feature>
<keyword evidence="3 8" id="KW-0732">Signal</keyword>
<dbReference type="PANTHER" id="PTHR22726">
    <property type="entry name" value="METALLOENDOPEPTIDASE OMA1"/>
    <property type="match status" value="1"/>
</dbReference>
<evidence type="ECO:0000256" key="2">
    <source>
        <dbReference type="ARBA" id="ARBA00022723"/>
    </source>
</evidence>
<name>A0AA47DZ58_9GAMM</name>
<dbReference type="Pfam" id="PF01435">
    <property type="entry name" value="Peptidase_M48"/>
    <property type="match status" value="1"/>
</dbReference>
<keyword evidence="4 8" id="KW-0574">Periplasm</keyword>
<dbReference type="Gene3D" id="3.30.2010.10">
    <property type="entry name" value="Metalloproteases ('zincins'), catalytic domain"/>
    <property type="match status" value="1"/>
</dbReference>
<dbReference type="EC" id="3.4.-.-" evidence="8"/>
<keyword evidence="2 8" id="KW-0479">Metal-binding</keyword>
<evidence type="ECO:0000256" key="7">
    <source>
        <dbReference type="ARBA" id="ARBA00023049"/>
    </source>
</evidence>
<dbReference type="InterPro" id="IPR011990">
    <property type="entry name" value="TPR-like_helical_dom_sf"/>
</dbReference>
<feature type="active site" evidence="8">
    <location>
        <position position="128"/>
    </location>
</feature>
<accession>A0AA47DZ58</accession>
<reference evidence="10" key="1">
    <citation type="submission" date="2022-11" db="EMBL/GenBank/DDBJ databases">
        <title>Genomic of Pseudomonas TF18.</title>
        <authorList>
            <person name="Liu T."/>
        </authorList>
    </citation>
    <scope>NUCLEOTIDE SEQUENCE</scope>
    <source>
        <strain evidence="10">TF18</strain>
    </source>
</reference>
<dbReference type="EMBL" id="CP113257">
    <property type="protein sequence ID" value="WAE51231.1"/>
    <property type="molecule type" value="Genomic_DNA"/>
</dbReference>
<dbReference type="Proteomes" id="UP001164632">
    <property type="component" value="Chromosome"/>
</dbReference>
<organism evidence="10 11">
    <name type="scientific">Stutzerimonas frequens</name>
    <dbReference type="NCBI Taxonomy" id="2968969"/>
    <lineage>
        <taxon>Bacteria</taxon>
        <taxon>Pseudomonadati</taxon>
        <taxon>Pseudomonadota</taxon>
        <taxon>Gammaproteobacteria</taxon>
        <taxon>Pseudomonadales</taxon>
        <taxon>Pseudomonadaceae</taxon>
        <taxon>Stutzerimonas</taxon>
    </lineage>
</organism>
<feature type="signal peptide" evidence="8">
    <location>
        <begin position="1"/>
        <end position="21"/>
    </location>
</feature>
<keyword evidence="6 8" id="KW-0862">Zinc</keyword>
<evidence type="ECO:0000313" key="10">
    <source>
        <dbReference type="EMBL" id="WAE51231.1"/>
    </source>
</evidence>
<dbReference type="CDD" id="cd07324">
    <property type="entry name" value="M48C_Oma1-like"/>
    <property type="match status" value="1"/>
</dbReference>
<evidence type="ECO:0000256" key="3">
    <source>
        <dbReference type="ARBA" id="ARBA00022729"/>
    </source>
</evidence>
<comment type="function">
    <text evidence="8">Functions as both a chaperone and a metalloprotease. Maintains the integrity of the outer membrane by promoting either the assembly or the elimination of outer membrane proteins, depending on their folding state.</text>
</comment>
<evidence type="ECO:0000256" key="6">
    <source>
        <dbReference type="ARBA" id="ARBA00022833"/>
    </source>
</evidence>
<dbReference type="GO" id="GO:0016020">
    <property type="term" value="C:membrane"/>
    <property type="evidence" value="ECO:0007669"/>
    <property type="project" value="InterPro"/>
</dbReference>
<dbReference type="InterPro" id="IPR051156">
    <property type="entry name" value="Mito/Outer_Membr_Metalloprot"/>
</dbReference>